<dbReference type="GO" id="GO:0005758">
    <property type="term" value="C:mitochondrial intermembrane space"/>
    <property type="evidence" value="ECO:0007669"/>
    <property type="project" value="InterPro"/>
</dbReference>
<evidence type="ECO:0000313" key="2">
    <source>
        <dbReference type="EMBL" id="RPB28526.1"/>
    </source>
</evidence>
<sequence>MKVFESNCTFNYSWEDVSLANWRKYCAWNTKSTHVIAVDTLSRSVDPETGILITERLITCKQAAPRWLKAIFGTEESYVREISYVDPVAKTVTMKSMNLTLNNLLNVQETVQYVPDPECPAKRTLFKQDAKITAYGAFTRLRNAIEDFSVDRFHQNAIKGREGFEAVLQMSQKAFKELREGTIQEATMQTA</sequence>
<dbReference type="InterPro" id="IPR037365">
    <property type="entry name" value="Slowmo/Ups"/>
</dbReference>
<dbReference type="PROSITE" id="PS50904">
    <property type="entry name" value="PRELI_MSF1"/>
    <property type="match status" value="1"/>
</dbReference>
<dbReference type="FunCoup" id="A0A3N4M035">
    <property type="interactions" value="1100"/>
</dbReference>
<reference evidence="2 3" key="1">
    <citation type="journal article" date="2018" name="Nat. Ecol. Evol.">
        <title>Pezizomycetes genomes reveal the molecular basis of ectomycorrhizal truffle lifestyle.</title>
        <authorList>
            <person name="Murat C."/>
            <person name="Payen T."/>
            <person name="Noel B."/>
            <person name="Kuo A."/>
            <person name="Morin E."/>
            <person name="Chen J."/>
            <person name="Kohler A."/>
            <person name="Krizsan K."/>
            <person name="Balestrini R."/>
            <person name="Da Silva C."/>
            <person name="Montanini B."/>
            <person name="Hainaut M."/>
            <person name="Levati E."/>
            <person name="Barry K.W."/>
            <person name="Belfiori B."/>
            <person name="Cichocki N."/>
            <person name="Clum A."/>
            <person name="Dockter R.B."/>
            <person name="Fauchery L."/>
            <person name="Guy J."/>
            <person name="Iotti M."/>
            <person name="Le Tacon F."/>
            <person name="Lindquist E.A."/>
            <person name="Lipzen A."/>
            <person name="Malagnac F."/>
            <person name="Mello A."/>
            <person name="Molinier V."/>
            <person name="Miyauchi S."/>
            <person name="Poulain J."/>
            <person name="Riccioni C."/>
            <person name="Rubini A."/>
            <person name="Sitrit Y."/>
            <person name="Splivallo R."/>
            <person name="Traeger S."/>
            <person name="Wang M."/>
            <person name="Zifcakova L."/>
            <person name="Wipf D."/>
            <person name="Zambonelli A."/>
            <person name="Paolocci F."/>
            <person name="Nowrousian M."/>
            <person name="Ottonello S."/>
            <person name="Baldrian P."/>
            <person name="Spatafora J.W."/>
            <person name="Henrissat B."/>
            <person name="Nagy L.G."/>
            <person name="Aury J.M."/>
            <person name="Wincker P."/>
            <person name="Grigoriev I.V."/>
            <person name="Bonfante P."/>
            <person name="Martin F.M."/>
        </authorList>
    </citation>
    <scope>NUCLEOTIDE SEQUENCE [LARGE SCALE GENOMIC DNA]</scope>
    <source>
        <strain evidence="2 3">ATCC MYA-4762</strain>
    </source>
</reference>
<dbReference type="InParanoid" id="A0A3N4M035"/>
<organism evidence="2 3">
    <name type="scientific">Terfezia boudieri ATCC MYA-4762</name>
    <dbReference type="NCBI Taxonomy" id="1051890"/>
    <lineage>
        <taxon>Eukaryota</taxon>
        <taxon>Fungi</taxon>
        <taxon>Dikarya</taxon>
        <taxon>Ascomycota</taxon>
        <taxon>Pezizomycotina</taxon>
        <taxon>Pezizomycetes</taxon>
        <taxon>Pezizales</taxon>
        <taxon>Pezizaceae</taxon>
        <taxon>Terfezia</taxon>
    </lineage>
</organism>
<dbReference type="EMBL" id="ML121529">
    <property type="protein sequence ID" value="RPB28526.1"/>
    <property type="molecule type" value="Genomic_DNA"/>
</dbReference>
<dbReference type="STRING" id="1051890.A0A3N4M035"/>
<dbReference type="OrthoDB" id="407630at2759"/>
<proteinExistence type="predicted"/>
<name>A0A3N4M035_9PEZI</name>
<accession>A0A3N4M035</accession>
<evidence type="ECO:0000313" key="3">
    <source>
        <dbReference type="Proteomes" id="UP000267821"/>
    </source>
</evidence>
<dbReference type="AlphaFoldDB" id="A0A3N4M035"/>
<dbReference type="Proteomes" id="UP000267821">
    <property type="component" value="Unassembled WGS sequence"/>
</dbReference>
<dbReference type="InterPro" id="IPR006797">
    <property type="entry name" value="PRELI/MSF1_dom"/>
</dbReference>
<evidence type="ECO:0000259" key="1">
    <source>
        <dbReference type="PROSITE" id="PS50904"/>
    </source>
</evidence>
<feature type="domain" description="PRELI/MSF1" evidence="1">
    <location>
        <begin position="1"/>
        <end position="176"/>
    </location>
</feature>
<dbReference type="PANTHER" id="PTHR11158">
    <property type="entry name" value="MSF1/PX19 RELATED"/>
    <property type="match status" value="1"/>
</dbReference>
<keyword evidence="3" id="KW-1185">Reference proteome</keyword>
<gene>
    <name evidence="2" type="ORF">L211DRAFT_391941</name>
</gene>
<protein>
    <submittedName>
        <fullName evidence="2">MSF1-domain-containing protein</fullName>
    </submittedName>
</protein>
<dbReference type="Pfam" id="PF04707">
    <property type="entry name" value="PRELI"/>
    <property type="match status" value="1"/>
</dbReference>